<evidence type="ECO:0000256" key="4">
    <source>
        <dbReference type="ARBA" id="ARBA00022982"/>
    </source>
</evidence>
<gene>
    <name evidence="8" type="ORF">IFO68_14755</name>
</gene>
<dbReference type="InterPro" id="IPR009056">
    <property type="entry name" value="Cyt_c-like_dom"/>
</dbReference>
<evidence type="ECO:0000259" key="7">
    <source>
        <dbReference type="PROSITE" id="PS51007"/>
    </source>
</evidence>
<reference evidence="8 9" key="1">
    <citation type="submission" date="2020-09" db="EMBL/GenBank/DDBJ databases">
        <title>Photobacterium sp. CAU 1568 isolated from sand of Sido Beach.</title>
        <authorList>
            <person name="Kim W."/>
        </authorList>
    </citation>
    <scope>NUCLEOTIDE SEQUENCE [LARGE SCALE GENOMIC DNA]</scope>
    <source>
        <strain evidence="8 9">CAU 1568</strain>
    </source>
</reference>
<keyword evidence="9" id="KW-1185">Reference proteome</keyword>
<comment type="caution">
    <text evidence="8">The sequence shown here is derived from an EMBL/GenBank/DDBJ whole genome shotgun (WGS) entry which is preliminary data.</text>
</comment>
<evidence type="ECO:0000313" key="8">
    <source>
        <dbReference type="EMBL" id="MBD8513941.1"/>
    </source>
</evidence>
<dbReference type="Pfam" id="PF13442">
    <property type="entry name" value="Cytochrome_CBB3"/>
    <property type="match status" value="1"/>
</dbReference>
<keyword evidence="2 6" id="KW-0349">Heme</keyword>
<dbReference type="PROSITE" id="PS51007">
    <property type="entry name" value="CYTC"/>
    <property type="match status" value="1"/>
</dbReference>
<keyword evidence="1" id="KW-0813">Transport</keyword>
<dbReference type="Proteomes" id="UP000649768">
    <property type="component" value="Unassembled WGS sequence"/>
</dbReference>
<dbReference type="PANTHER" id="PTHR35008:SF4">
    <property type="entry name" value="BLL4482 PROTEIN"/>
    <property type="match status" value="1"/>
</dbReference>
<dbReference type="PANTHER" id="PTHR35008">
    <property type="entry name" value="BLL4482 PROTEIN-RELATED"/>
    <property type="match status" value="1"/>
</dbReference>
<keyword evidence="4" id="KW-0249">Electron transport</keyword>
<protein>
    <submittedName>
        <fullName evidence="8">Cytochrome c</fullName>
    </submittedName>
</protein>
<accession>A0ABR9BNP5</accession>
<sequence>MNRFLSAAEAIRRFKIAVVIISLTHIPTLAWGEESQTAPNNLVLLGQSVMSKELELGQDIYAQYCASCHGKKLEGQPNWKRRLNTGRMPAPPHDKSGHTWAHSDQELFEMTKFSIDAVIPGYESDMPAFTGILSDQQIIAVLAYIKSQWPAELQTKQDKLNK</sequence>
<proteinExistence type="predicted"/>
<evidence type="ECO:0000256" key="3">
    <source>
        <dbReference type="ARBA" id="ARBA00022723"/>
    </source>
</evidence>
<dbReference type="PRINTS" id="PR00605">
    <property type="entry name" value="CYTCHROMECIC"/>
</dbReference>
<dbReference type="Gene3D" id="1.10.760.10">
    <property type="entry name" value="Cytochrome c-like domain"/>
    <property type="match status" value="1"/>
</dbReference>
<evidence type="ECO:0000256" key="5">
    <source>
        <dbReference type="ARBA" id="ARBA00023004"/>
    </source>
</evidence>
<dbReference type="InterPro" id="IPR008168">
    <property type="entry name" value="Cyt_C_IC"/>
</dbReference>
<organism evidence="8 9">
    <name type="scientific">Photobacterium arenosum</name>
    <dbReference type="NCBI Taxonomy" id="2774143"/>
    <lineage>
        <taxon>Bacteria</taxon>
        <taxon>Pseudomonadati</taxon>
        <taxon>Pseudomonadota</taxon>
        <taxon>Gammaproteobacteria</taxon>
        <taxon>Vibrionales</taxon>
        <taxon>Vibrionaceae</taxon>
        <taxon>Photobacterium</taxon>
    </lineage>
</organism>
<keyword evidence="3 6" id="KW-0479">Metal-binding</keyword>
<name>A0ABR9BNP5_9GAMM</name>
<dbReference type="InterPro" id="IPR036909">
    <property type="entry name" value="Cyt_c-like_dom_sf"/>
</dbReference>
<dbReference type="InterPro" id="IPR051459">
    <property type="entry name" value="Cytochrome_c-type_DH"/>
</dbReference>
<dbReference type="SUPFAM" id="SSF46626">
    <property type="entry name" value="Cytochrome c"/>
    <property type="match status" value="1"/>
</dbReference>
<evidence type="ECO:0000256" key="6">
    <source>
        <dbReference type="PROSITE-ProRule" id="PRU00433"/>
    </source>
</evidence>
<dbReference type="EMBL" id="JACYTP010000009">
    <property type="protein sequence ID" value="MBD8513941.1"/>
    <property type="molecule type" value="Genomic_DNA"/>
</dbReference>
<evidence type="ECO:0000313" key="9">
    <source>
        <dbReference type="Proteomes" id="UP000649768"/>
    </source>
</evidence>
<feature type="domain" description="Cytochrome c" evidence="7">
    <location>
        <begin position="52"/>
        <end position="149"/>
    </location>
</feature>
<keyword evidence="5 6" id="KW-0408">Iron</keyword>
<evidence type="ECO:0000256" key="1">
    <source>
        <dbReference type="ARBA" id="ARBA00022448"/>
    </source>
</evidence>
<evidence type="ECO:0000256" key="2">
    <source>
        <dbReference type="ARBA" id="ARBA00022617"/>
    </source>
</evidence>